<dbReference type="PANTHER" id="PTHR21508">
    <property type="entry name" value="MITOGUARDIN"/>
    <property type="match status" value="1"/>
</dbReference>
<comment type="similarity">
    <text evidence="2">Belongs to the mitoguardin family.</text>
</comment>
<evidence type="ECO:0000256" key="3">
    <source>
        <dbReference type="ARBA" id="ARBA00022692"/>
    </source>
</evidence>
<organism evidence="9">
    <name type="scientific">Amphimedon queenslandica</name>
    <name type="common">Sponge</name>
    <dbReference type="NCBI Taxonomy" id="400682"/>
    <lineage>
        <taxon>Eukaryota</taxon>
        <taxon>Metazoa</taxon>
        <taxon>Porifera</taxon>
        <taxon>Demospongiae</taxon>
        <taxon>Heteroscleromorpha</taxon>
        <taxon>Haplosclerida</taxon>
        <taxon>Niphatidae</taxon>
        <taxon>Amphimedon</taxon>
    </lineage>
</organism>
<dbReference type="EnsemblMetazoa" id="Aqu2.1.18491_001">
    <property type="protein sequence ID" value="Aqu2.1.18491_001"/>
    <property type="gene ID" value="Aqu2.1.18491"/>
</dbReference>
<evidence type="ECO:0000256" key="1">
    <source>
        <dbReference type="ARBA" id="ARBA00004294"/>
    </source>
</evidence>
<evidence type="ECO:0000313" key="9">
    <source>
        <dbReference type="EnsemblMetazoa" id="Aqu2.1.18491_001"/>
    </source>
</evidence>
<dbReference type="InParanoid" id="A0A1X7TTJ4"/>
<feature type="region of interest" description="Disordered" evidence="8">
    <location>
        <begin position="30"/>
        <end position="55"/>
    </location>
</feature>
<keyword evidence="6" id="KW-0496">Mitochondrion</keyword>
<sequence length="496" mass="54971">MDEDDYLGPGGGSGLASIFGASVAMDGSHGNESLTYKAPKQPKKQKGSGSGQESQQVLAAISVDCQKHVDGRYQPQGKLGCALIGLHSSRDYKMLLYLSNNKHVTSVKVAASFNMTVNVKSHHRINSFPTPIPDLIVDDTTQEEEEEGNGQRGWSSGGVRRRLSVEFSQPEDYDSISVRQDSDIFLSLSQNYSTGPLSDDFYDATDLSNPYSPHNMATPIIDYLSDSDDSFVSATQHLDTVSFKHSFYISSLEVVERGAVPCRTMRTDVLCCTSERDFLAKLHCVRQAMNLLLQSPENREYLIDAGRDMVVSLLIKSAYDAGPFLEAYDNIIKFCQVPENLNKTNIELSERGVVCMNIYDIALDFLLLDAFDDLASPPSAMLSVIQNGWISDGIKQSMLNTAVWSILKTKKSLLKSKNGFMYLFYSLSETISPVFAWGFLGSNNQLNEHCQQFKATIMKLLIAVFSLETVRYSSAQTLADDIMHHTRRAVNSLSNI</sequence>
<evidence type="ECO:0000256" key="7">
    <source>
        <dbReference type="ARBA" id="ARBA00023136"/>
    </source>
</evidence>
<evidence type="ECO:0000256" key="6">
    <source>
        <dbReference type="ARBA" id="ARBA00023128"/>
    </source>
</evidence>
<dbReference type="Pfam" id="PF10265">
    <property type="entry name" value="Miga"/>
    <property type="match status" value="1"/>
</dbReference>
<dbReference type="InterPro" id="IPR019392">
    <property type="entry name" value="Miga"/>
</dbReference>
<name>A0A1X7TTJ4_AMPQE</name>
<keyword evidence="7" id="KW-0472">Membrane</keyword>
<evidence type="ECO:0000256" key="2">
    <source>
        <dbReference type="ARBA" id="ARBA00008969"/>
    </source>
</evidence>
<dbReference type="OrthoDB" id="77911at2759"/>
<reference evidence="9" key="1">
    <citation type="submission" date="2017-05" db="UniProtKB">
        <authorList>
            <consortium name="EnsemblMetazoa"/>
        </authorList>
    </citation>
    <scope>IDENTIFICATION</scope>
</reference>
<keyword evidence="3" id="KW-0812">Transmembrane</keyword>
<accession>A0A1X7TTJ4</accession>
<comment type="subcellular location">
    <subcellularLocation>
        <location evidence="1">Mitochondrion outer membrane</location>
    </subcellularLocation>
</comment>
<evidence type="ECO:0000256" key="8">
    <source>
        <dbReference type="SAM" id="MobiDB-lite"/>
    </source>
</evidence>
<keyword evidence="5" id="KW-1133">Transmembrane helix</keyword>
<protein>
    <submittedName>
        <fullName evidence="9">Uncharacterized protein</fullName>
    </submittedName>
</protein>
<evidence type="ECO:0000256" key="4">
    <source>
        <dbReference type="ARBA" id="ARBA00022787"/>
    </source>
</evidence>
<dbReference type="GO" id="GO:0008053">
    <property type="term" value="P:mitochondrial fusion"/>
    <property type="evidence" value="ECO:0007669"/>
    <property type="project" value="InterPro"/>
</dbReference>
<dbReference type="eggNOG" id="KOG3831">
    <property type="taxonomic scope" value="Eukaryota"/>
</dbReference>
<dbReference type="PANTHER" id="PTHR21508:SF5">
    <property type="entry name" value="MITOGUARDIN"/>
    <property type="match status" value="1"/>
</dbReference>
<proteinExistence type="inferred from homology"/>
<dbReference type="AlphaFoldDB" id="A0A1X7TTJ4"/>
<dbReference type="GO" id="GO:0005741">
    <property type="term" value="C:mitochondrial outer membrane"/>
    <property type="evidence" value="ECO:0007669"/>
    <property type="project" value="UniProtKB-SubCell"/>
</dbReference>
<evidence type="ECO:0000256" key="5">
    <source>
        <dbReference type="ARBA" id="ARBA00022989"/>
    </source>
</evidence>
<keyword evidence="4" id="KW-1000">Mitochondrion outer membrane</keyword>